<sequence length="614" mass="68137">MSAALVTVKAYNTHFEHRIDVATFLPAILPPSVHLHSTLPTSSAPLGRHPSPNTDYPAWATLQSLYDKNHTSLVLKDLFAADPERFSKLSQTYDNSAKDVHILLDYSKNLVDDKVLDALFQLVKEVKVEKARDEMFSGKHINTSEDRAVLHVALRNVGSEFKIPEAGADEVQGVLDHMTEFSNKIRSGEWKGYTGKPIDTIVNIGIGGSDLGPMMVCEALKPYGAKHLKMHFVSNVDGTHIAEVTSECNAETTLFIVASKTFTTQETITNAESAREWFLKSAGDKSHIAKHFVALSTNTSAVTSFGIDSANMFKFWDWVGGRYSLWSAIGLSIMLYIGPENFKDLLLGAHEMDKHFLETPVQQNLPVILAVLGIWYNDFFGAQTHALLPYDQYMHKFADYFQQGDMESNGKVSSCAFVQRRFFVTKDGRRVTYQTGPIIWGQSGTNGQHAFYQLIHQGTKLIPADFLAPIETQNPIRNGLHHEILLSNFFAQPEALAFGKDEATVAKELGAQASNEALLKSKVFEGNRPTNSILFQKLTPKTLGSLIVMYEHKIFTQGCIWGINSFDQMGVELGKVLAKAILSQMDDPSKVTGHDSSTTGLIKHYQSKRATKST</sequence>
<comment type="function">
    <text evidence="8">In the cytoplasm, catalyzes the conversion of glucose-6-phosphate to fructose-6-phosphate, the second step in glycolysis, and the reverse reaction during gluconeogenesis.</text>
</comment>
<dbReference type="AlphaFoldDB" id="A0A238F7R1"/>
<comment type="pathway">
    <text evidence="1 10">Carbohydrate degradation; glycolysis; D-glyceraldehyde 3-phosphate and glycerone phosphate from D-glucose: step 2/4.</text>
</comment>
<dbReference type="UniPathway" id="UPA00109">
    <property type="reaction ID" value="UER00181"/>
</dbReference>
<evidence type="ECO:0000313" key="12">
    <source>
        <dbReference type="EMBL" id="SCV69187.1"/>
    </source>
</evidence>
<evidence type="ECO:0000256" key="9">
    <source>
        <dbReference type="ARBA" id="ARBA00029321"/>
    </source>
</evidence>
<evidence type="ECO:0000256" key="8">
    <source>
        <dbReference type="ARBA" id="ARBA00024178"/>
    </source>
</evidence>
<dbReference type="FunFam" id="3.40.50.10490:FF:000004">
    <property type="entry name" value="Glucose-6-phosphate isomerase"/>
    <property type="match status" value="1"/>
</dbReference>
<evidence type="ECO:0000256" key="1">
    <source>
        <dbReference type="ARBA" id="ARBA00004926"/>
    </source>
</evidence>
<dbReference type="Gene3D" id="1.10.1390.10">
    <property type="match status" value="1"/>
</dbReference>
<evidence type="ECO:0000256" key="11">
    <source>
        <dbReference type="SAM" id="MobiDB-lite"/>
    </source>
</evidence>
<name>A0A238F7R1_9BASI</name>
<evidence type="ECO:0000256" key="10">
    <source>
        <dbReference type="RuleBase" id="RU000612"/>
    </source>
</evidence>
<dbReference type="InterPro" id="IPR023096">
    <property type="entry name" value="G6P_Isomerase_C"/>
</dbReference>
<dbReference type="PANTHER" id="PTHR11469">
    <property type="entry name" value="GLUCOSE-6-PHOSPHATE ISOMERASE"/>
    <property type="match status" value="1"/>
</dbReference>
<dbReference type="InterPro" id="IPR046348">
    <property type="entry name" value="SIS_dom_sf"/>
</dbReference>
<dbReference type="EMBL" id="FMSP01000004">
    <property type="protein sequence ID" value="SCV69187.1"/>
    <property type="molecule type" value="Genomic_DNA"/>
</dbReference>
<keyword evidence="7 10" id="KW-0413">Isomerase</keyword>
<dbReference type="GO" id="GO:0006096">
    <property type="term" value="P:glycolytic process"/>
    <property type="evidence" value="ECO:0007669"/>
    <property type="project" value="UniProtKB-UniPathway"/>
</dbReference>
<feature type="compositionally biased region" description="Basic residues" evidence="11">
    <location>
        <begin position="605"/>
        <end position="614"/>
    </location>
</feature>
<dbReference type="EC" id="5.3.1.9" evidence="3 10"/>
<comment type="catalytic activity">
    <reaction evidence="9 10">
        <text>alpha-D-glucose 6-phosphate = beta-D-fructose 6-phosphate</text>
        <dbReference type="Rhea" id="RHEA:11816"/>
        <dbReference type="ChEBI" id="CHEBI:57634"/>
        <dbReference type="ChEBI" id="CHEBI:58225"/>
        <dbReference type="EC" id="5.3.1.9"/>
    </reaction>
</comment>
<dbReference type="Proteomes" id="UP000198372">
    <property type="component" value="Unassembled WGS sequence"/>
</dbReference>
<dbReference type="PRINTS" id="PR00662">
    <property type="entry name" value="G6PISOMERASE"/>
</dbReference>
<dbReference type="CDD" id="cd05016">
    <property type="entry name" value="SIS_PGI_2"/>
    <property type="match status" value="1"/>
</dbReference>
<dbReference type="PROSITE" id="PS00765">
    <property type="entry name" value="P_GLUCOSE_ISOMERASE_1"/>
    <property type="match status" value="1"/>
</dbReference>
<dbReference type="GO" id="GO:0004347">
    <property type="term" value="F:glucose-6-phosphate isomerase activity"/>
    <property type="evidence" value="ECO:0007669"/>
    <property type="project" value="UniProtKB-EC"/>
</dbReference>
<feature type="region of interest" description="Disordered" evidence="11">
    <location>
        <begin position="587"/>
        <end position="614"/>
    </location>
</feature>
<dbReference type="InterPro" id="IPR001672">
    <property type="entry name" value="G6P_Isomerase"/>
</dbReference>
<comment type="similarity">
    <text evidence="2 10">Belongs to the GPI family.</text>
</comment>
<keyword evidence="6 10" id="KW-0324">Glycolysis</keyword>
<protein>
    <recommendedName>
        <fullName evidence="4 10">Glucose-6-phosphate isomerase</fullName>
        <ecNumber evidence="3 10">5.3.1.9</ecNumber>
    </recommendedName>
</protein>
<dbReference type="CDD" id="cd05015">
    <property type="entry name" value="SIS_PGI_1"/>
    <property type="match status" value="1"/>
</dbReference>
<dbReference type="PANTHER" id="PTHR11469:SF1">
    <property type="entry name" value="GLUCOSE-6-PHOSPHATE ISOMERASE"/>
    <property type="match status" value="1"/>
</dbReference>
<proteinExistence type="inferred from homology"/>
<evidence type="ECO:0000256" key="5">
    <source>
        <dbReference type="ARBA" id="ARBA00022432"/>
    </source>
</evidence>
<dbReference type="InterPro" id="IPR035476">
    <property type="entry name" value="SIS_PGI_1"/>
</dbReference>
<evidence type="ECO:0000256" key="6">
    <source>
        <dbReference type="ARBA" id="ARBA00023152"/>
    </source>
</evidence>
<dbReference type="InterPro" id="IPR035482">
    <property type="entry name" value="SIS_PGI_2"/>
</dbReference>
<dbReference type="GO" id="GO:0006094">
    <property type="term" value="P:gluconeogenesis"/>
    <property type="evidence" value="ECO:0007669"/>
    <property type="project" value="UniProtKB-KW"/>
</dbReference>
<dbReference type="GO" id="GO:0048029">
    <property type="term" value="F:monosaccharide binding"/>
    <property type="evidence" value="ECO:0007669"/>
    <property type="project" value="TreeGrafter"/>
</dbReference>
<dbReference type="PROSITE" id="PS51463">
    <property type="entry name" value="P_GLUCOSE_ISOMERASE_3"/>
    <property type="match status" value="1"/>
</dbReference>
<dbReference type="PROSITE" id="PS00174">
    <property type="entry name" value="P_GLUCOSE_ISOMERASE_2"/>
    <property type="match status" value="1"/>
</dbReference>
<dbReference type="Gene3D" id="3.40.50.10490">
    <property type="entry name" value="Glucose-6-phosphate isomerase like protein, domain 1"/>
    <property type="match status" value="2"/>
</dbReference>
<gene>
    <name evidence="12" type="ORF">BQ2448_2207</name>
</gene>
<dbReference type="NCBIfam" id="NF001211">
    <property type="entry name" value="PRK00179.1"/>
    <property type="match status" value="1"/>
</dbReference>
<dbReference type="HAMAP" id="MF_00473">
    <property type="entry name" value="G6P_isomerase"/>
    <property type="match status" value="1"/>
</dbReference>
<dbReference type="GO" id="GO:0097367">
    <property type="term" value="F:carbohydrate derivative binding"/>
    <property type="evidence" value="ECO:0007669"/>
    <property type="project" value="InterPro"/>
</dbReference>
<dbReference type="SUPFAM" id="SSF53697">
    <property type="entry name" value="SIS domain"/>
    <property type="match status" value="1"/>
</dbReference>
<evidence type="ECO:0000313" key="13">
    <source>
        <dbReference type="Proteomes" id="UP000198372"/>
    </source>
</evidence>
<evidence type="ECO:0000256" key="4">
    <source>
        <dbReference type="ARBA" id="ARBA00018388"/>
    </source>
</evidence>
<dbReference type="FunFam" id="1.10.1390.10:FF:000001">
    <property type="entry name" value="Glucose-6-phosphate isomerase"/>
    <property type="match status" value="1"/>
</dbReference>
<dbReference type="OrthoDB" id="5831190at2759"/>
<keyword evidence="13" id="KW-1185">Reference proteome</keyword>
<dbReference type="Pfam" id="PF00342">
    <property type="entry name" value="PGI"/>
    <property type="match status" value="1"/>
</dbReference>
<evidence type="ECO:0000256" key="2">
    <source>
        <dbReference type="ARBA" id="ARBA00006604"/>
    </source>
</evidence>
<accession>A0A238F7R1</accession>
<dbReference type="GO" id="GO:0005829">
    <property type="term" value="C:cytosol"/>
    <property type="evidence" value="ECO:0007669"/>
    <property type="project" value="TreeGrafter"/>
</dbReference>
<keyword evidence="5 10" id="KW-0312">Gluconeogenesis</keyword>
<dbReference type="GO" id="GO:0051156">
    <property type="term" value="P:glucose 6-phosphate metabolic process"/>
    <property type="evidence" value="ECO:0007669"/>
    <property type="project" value="TreeGrafter"/>
</dbReference>
<evidence type="ECO:0000256" key="7">
    <source>
        <dbReference type="ARBA" id="ARBA00023235"/>
    </source>
</evidence>
<organism evidence="12 13">
    <name type="scientific">Microbotryum intermedium</name>
    <dbReference type="NCBI Taxonomy" id="269621"/>
    <lineage>
        <taxon>Eukaryota</taxon>
        <taxon>Fungi</taxon>
        <taxon>Dikarya</taxon>
        <taxon>Basidiomycota</taxon>
        <taxon>Pucciniomycotina</taxon>
        <taxon>Microbotryomycetes</taxon>
        <taxon>Microbotryales</taxon>
        <taxon>Microbotryaceae</taxon>
        <taxon>Microbotryum</taxon>
    </lineage>
</organism>
<dbReference type="STRING" id="269621.A0A238F7R1"/>
<evidence type="ECO:0000256" key="3">
    <source>
        <dbReference type="ARBA" id="ARBA00011952"/>
    </source>
</evidence>
<reference evidence="13" key="1">
    <citation type="submission" date="2016-09" db="EMBL/GenBank/DDBJ databases">
        <authorList>
            <person name="Jeantristanb JTB J.-T."/>
            <person name="Ricardo R."/>
        </authorList>
    </citation>
    <scope>NUCLEOTIDE SEQUENCE [LARGE SCALE GENOMIC DNA]</scope>
</reference>
<dbReference type="InterPro" id="IPR018189">
    <property type="entry name" value="Phosphoglucose_isomerase_CS"/>
</dbReference>